<dbReference type="Pfam" id="PF10318">
    <property type="entry name" value="7TM_GPCR_Srh"/>
    <property type="match status" value="1"/>
</dbReference>
<evidence type="ECO:0000313" key="2">
    <source>
        <dbReference type="Proteomes" id="UP000095287"/>
    </source>
</evidence>
<feature type="transmembrane region" description="Helical" evidence="1">
    <location>
        <begin position="188"/>
        <end position="210"/>
    </location>
</feature>
<organism evidence="2 3">
    <name type="scientific">Steinernema glaseri</name>
    <dbReference type="NCBI Taxonomy" id="37863"/>
    <lineage>
        <taxon>Eukaryota</taxon>
        <taxon>Metazoa</taxon>
        <taxon>Ecdysozoa</taxon>
        <taxon>Nematoda</taxon>
        <taxon>Chromadorea</taxon>
        <taxon>Rhabditida</taxon>
        <taxon>Tylenchina</taxon>
        <taxon>Panagrolaimomorpha</taxon>
        <taxon>Strongyloidoidea</taxon>
        <taxon>Steinernematidae</taxon>
        <taxon>Steinernema</taxon>
    </lineage>
</organism>
<protein>
    <submittedName>
        <fullName evidence="3">G_PROTEIN_RECEP_F1_2 domain-containing protein</fullName>
    </submittedName>
</protein>
<feature type="transmembrane region" description="Helical" evidence="1">
    <location>
        <begin position="150"/>
        <end position="176"/>
    </location>
</feature>
<evidence type="ECO:0000313" key="3">
    <source>
        <dbReference type="WBParaSite" id="L893_g17962.t1"/>
    </source>
</evidence>
<keyword evidence="1" id="KW-0472">Membrane</keyword>
<feature type="transmembrane region" description="Helical" evidence="1">
    <location>
        <begin position="14"/>
        <end position="35"/>
    </location>
</feature>
<proteinExistence type="predicted"/>
<name>A0A1I7YMN7_9BILA</name>
<dbReference type="InterPro" id="IPR019422">
    <property type="entry name" value="7TM_GPCR_serpentine_rcpt_Srh"/>
</dbReference>
<dbReference type="WBParaSite" id="L893_g17962.t1">
    <property type="protein sequence ID" value="L893_g17962.t1"/>
    <property type="gene ID" value="L893_g17962"/>
</dbReference>
<dbReference type="Proteomes" id="UP000095287">
    <property type="component" value="Unplaced"/>
</dbReference>
<evidence type="ECO:0000256" key="1">
    <source>
        <dbReference type="SAM" id="Phobius"/>
    </source>
</evidence>
<feature type="transmembrane region" description="Helical" evidence="1">
    <location>
        <begin position="108"/>
        <end position="129"/>
    </location>
</feature>
<feature type="transmembrane region" description="Helical" evidence="1">
    <location>
        <begin position="47"/>
        <end position="75"/>
    </location>
</feature>
<keyword evidence="2" id="KW-1185">Reference proteome</keyword>
<accession>A0A1I7YMN7</accession>
<keyword evidence="1" id="KW-0812">Transmembrane</keyword>
<sequence>MGSYGGQLLYVHNIILDLTAVGSMLVKPLCIYIIIKKTPKYMKTVSYFFLNELLWNIAAHVITSLCSGSVFYLWWLPVSEYPRNELPDDIDNLFCFHPNGFPMYLFEFAYLGWFAFGTCFIALLAYLCIRYLNKRKHLMQEKTLIIHREILKNLVIITSMAVFSGGILLVLIVFFLCNGKSTFAREVTYGLMLSVLNYGTLYSILLMSLFKPYRKAAVNIAKSWRNAIKALTHPFINSSSNVVFQHVNNIRNVKF</sequence>
<reference evidence="3" key="1">
    <citation type="submission" date="2016-11" db="UniProtKB">
        <authorList>
            <consortium name="WormBaseParasite"/>
        </authorList>
    </citation>
    <scope>IDENTIFICATION</scope>
</reference>
<dbReference type="AlphaFoldDB" id="A0A1I7YMN7"/>
<keyword evidence="1" id="KW-1133">Transmembrane helix</keyword>